<feature type="non-terminal residue" evidence="1">
    <location>
        <position position="246"/>
    </location>
</feature>
<proteinExistence type="predicted"/>
<name>A0ABN8SIP4_9CNID</name>
<keyword evidence="2" id="KW-1185">Reference proteome</keyword>
<reference evidence="1 2" key="1">
    <citation type="submission" date="2022-05" db="EMBL/GenBank/DDBJ databases">
        <authorList>
            <consortium name="Genoscope - CEA"/>
            <person name="William W."/>
        </authorList>
    </citation>
    <scope>NUCLEOTIDE SEQUENCE [LARGE SCALE GENOMIC DNA]</scope>
</reference>
<gene>
    <name evidence="1" type="ORF">PEVE_00021026</name>
</gene>
<sequence length="246" mass="27682">MQFQCCKACLETSKDTIVCSQCCESSLCETCLNLEAVCDKCKEEGQYPSLRACKRCLQNHIQCVKFLVLTWSIDCESGNRKMADLVAQEKIQFLEYLVVFPDVVHLSKTYKCSWSNWFLILGEGDRSTLSTLRMLRNESSKTTIKSTQFRSKAGALAFIKQHITSEYDGSTVTLKNMQTKIQHYLEKQQRLHRKCGTIGIVTLNKEVQLTALCQGNSDILAASSNSQMAIYLVTNNFDGVGILGKI</sequence>
<evidence type="ECO:0000313" key="2">
    <source>
        <dbReference type="Proteomes" id="UP001159427"/>
    </source>
</evidence>
<comment type="caution">
    <text evidence="1">The sequence shown here is derived from an EMBL/GenBank/DDBJ whole genome shotgun (WGS) entry which is preliminary data.</text>
</comment>
<dbReference type="Proteomes" id="UP001159427">
    <property type="component" value="Unassembled WGS sequence"/>
</dbReference>
<dbReference type="EMBL" id="CALNXI010002815">
    <property type="protein sequence ID" value="CAH3190891.1"/>
    <property type="molecule type" value="Genomic_DNA"/>
</dbReference>
<organism evidence="1 2">
    <name type="scientific">Porites evermanni</name>
    <dbReference type="NCBI Taxonomy" id="104178"/>
    <lineage>
        <taxon>Eukaryota</taxon>
        <taxon>Metazoa</taxon>
        <taxon>Cnidaria</taxon>
        <taxon>Anthozoa</taxon>
        <taxon>Hexacorallia</taxon>
        <taxon>Scleractinia</taxon>
        <taxon>Fungiina</taxon>
        <taxon>Poritidae</taxon>
        <taxon>Porites</taxon>
    </lineage>
</organism>
<evidence type="ECO:0008006" key="3">
    <source>
        <dbReference type="Google" id="ProtNLM"/>
    </source>
</evidence>
<protein>
    <recommendedName>
        <fullName evidence="3">B box-type domain-containing protein</fullName>
    </recommendedName>
</protein>
<accession>A0ABN8SIP4</accession>
<evidence type="ECO:0000313" key="1">
    <source>
        <dbReference type="EMBL" id="CAH3190891.1"/>
    </source>
</evidence>